<dbReference type="PANTHER" id="PTHR10815:SF5">
    <property type="entry name" value="METHYLATED-DNA--PROTEIN-CYSTEINE METHYLTRANSFERASE"/>
    <property type="match status" value="1"/>
</dbReference>
<dbReference type="Pfam" id="PF01035">
    <property type="entry name" value="DNA_binding_1"/>
    <property type="match status" value="1"/>
</dbReference>
<dbReference type="InterPro" id="IPR036217">
    <property type="entry name" value="MethylDNA_cys_MeTrfase_DNAb"/>
</dbReference>
<feature type="domain" description="Methylated-DNA-[protein]-cysteine S-methyltransferase DNA binding" evidence="10">
    <location>
        <begin position="92"/>
        <end position="171"/>
    </location>
</feature>
<dbReference type="Pfam" id="PF02870">
    <property type="entry name" value="Methyltransf_1N"/>
    <property type="match status" value="1"/>
</dbReference>
<dbReference type="HAMAP" id="MF_00772">
    <property type="entry name" value="OGT"/>
    <property type="match status" value="1"/>
</dbReference>
<evidence type="ECO:0000313" key="13">
    <source>
        <dbReference type="Proteomes" id="UP000297031"/>
    </source>
</evidence>
<organism evidence="12 13">
    <name type="scientific">Muribaculum gordoncarteri</name>
    <dbReference type="NCBI Taxonomy" id="2530390"/>
    <lineage>
        <taxon>Bacteria</taxon>
        <taxon>Pseudomonadati</taxon>
        <taxon>Bacteroidota</taxon>
        <taxon>Bacteroidia</taxon>
        <taxon>Bacteroidales</taxon>
        <taxon>Muribaculaceae</taxon>
        <taxon>Muribaculum</taxon>
    </lineage>
</organism>
<keyword evidence="13" id="KW-1185">Reference proteome</keyword>
<evidence type="ECO:0000256" key="6">
    <source>
        <dbReference type="ARBA" id="ARBA00022763"/>
    </source>
</evidence>
<dbReference type="FunFam" id="1.10.10.10:FF:000214">
    <property type="entry name" value="Methylated-DNA--protein-cysteine methyltransferase"/>
    <property type="match status" value="1"/>
</dbReference>
<evidence type="ECO:0000256" key="8">
    <source>
        <dbReference type="ARBA" id="ARBA00049348"/>
    </source>
</evidence>
<gene>
    <name evidence="12" type="ORF">E7746_08300</name>
</gene>
<evidence type="ECO:0000313" key="12">
    <source>
        <dbReference type="EMBL" id="QCD35878.1"/>
    </source>
</evidence>
<keyword evidence="3 9" id="KW-0963">Cytoplasm</keyword>
<feature type="domain" description="Methylguanine DNA methyltransferase ribonuclease-like" evidence="11">
    <location>
        <begin position="13"/>
        <end position="88"/>
    </location>
</feature>
<dbReference type="InterPro" id="IPR001497">
    <property type="entry name" value="MethylDNA_cys_MeTrfase_AS"/>
</dbReference>
<keyword evidence="5 9" id="KW-0808">Transferase</keyword>
<comment type="miscellaneous">
    <text evidence="9">This enzyme catalyzes only one turnover and therefore is not strictly catalytic. According to one definition, an enzyme is a biocatalyst that acts repeatedly and over many reaction cycles.</text>
</comment>
<evidence type="ECO:0000256" key="7">
    <source>
        <dbReference type="ARBA" id="ARBA00023204"/>
    </source>
</evidence>
<evidence type="ECO:0000256" key="2">
    <source>
        <dbReference type="ARBA" id="ARBA00008711"/>
    </source>
</evidence>
<evidence type="ECO:0000259" key="10">
    <source>
        <dbReference type="Pfam" id="PF01035"/>
    </source>
</evidence>
<dbReference type="EC" id="2.1.1.63" evidence="9"/>
<dbReference type="EMBL" id="CP039393">
    <property type="protein sequence ID" value="QCD35878.1"/>
    <property type="molecule type" value="Genomic_DNA"/>
</dbReference>
<name>A0A4P7VPN9_9BACT</name>
<dbReference type="GO" id="GO:0003908">
    <property type="term" value="F:methylated-DNA-[protein]-cysteine S-methyltransferase activity"/>
    <property type="evidence" value="ECO:0007669"/>
    <property type="project" value="UniProtKB-UniRule"/>
</dbReference>
<dbReference type="InterPro" id="IPR036631">
    <property type="entry name" value="MGMT_N_sf"/>
</dbReference>
<protein>
    <recommendedName>
        <fullName evidence="9">Methylated-DNA--protein-cysteine methyltransferase</fullName>
        <ecNumber evidence="9">2.1.1.63</ecNumber>
    </recommendedName>
    <alternativeName>
        <fullName evidence="9">6-O-methylguanine-DNA methyltransferase</fullName>
        <shortName evidence="9">MGMT</shortName>
    </alternativeName>
    <alternativeName>
        <fullName evidence="9">O-6-methylguanine-DNA-alkyltransferase</fullName>
    </alternativeName>
</protein>
<sequence>MNCSESIICVQRYPSPCGELLLGSTGDSLCLCDWTGPVARHERIMRRIAISCRGRVVDSSSQVIDRAVGQLDEYFSGRRQLFSLPLRLIGTDFQQRVWLKLLEIPYGTTVPYLRIASMLGCPGAVRAVANANGANPISIIVPCHRVIGSNGRLTGYGGTIPVKHRLLTLESSIIH</sequence>
<comment type="subcellular location">
    <subcellularLocation>
        <location evidence="9">Cytoplasm</location>
    </subcellularLocation>
</comment>
<comment type="catalytic activity">
    <reaction evidence="1 9">
        <text>a 4-O-methyl-thymidine in DNA + L-cysteinyl-[protein] = a thymidine in DNA + S-methyl-L-cysteinyl-[protein]</text>
        <dbReference type="Rhea" id="RHEA:53428"/>
        <dbReference type="Rhea" id="RHEA-COMP:10131"/>
        <dbReference type="Rhea" id="RHEA-COMP:10132"/>
        <dbReference type="Rhea" id="RHEA-COMP:13555"/>
        <dbReference type="Rhea" id="RHEA-COMP:13556"/>
        <dbReference type="ChEBI" id="CHEBI:29950"/>
        <dbReference type="ChEBI" id="CHEBI:82612"/>
        <dbReference type="ChEBI" id="CHEBI:137386"/>
        <dbReference type="ChEBI" id="CHEBI:137387"/>
        <dbReference type="EC" id="2.1.1.63"/>
    </reaction>
</comment>
<proteinExistence type="inferred from homology"/>
<dbReference type="Gene3D" id="3.30.160.70">
    <property type="entry name" value="Methylated DNA-protein cysteine methyltransferase domain"/>
    <property type="match status" value="1"/>
</dbReference>
<comment type="function">
    <text evidence="9">Involved in the cellular defense against the biological effects of O6-methylguanine (O6-MeG) and O4-methylthymine (O4-MeT) in DNA. Repairs the methylated nucleobase in DNA by stoichiometrically transferring the methyl group to a cysteine residue in the enzyme. This is a suicide reaction: the enzyme is irreversibly inactivated.</text>
</comment>
<dbReference type="InterPro" id="IPR014048">
    <property type="entry name" value="MethylDNA_cys_MeTrfase_DNA-bd"/>
</dbReference>
<dbReference type="Proteomes" id="UP000297031">
    <property type="component" value="Chromosome"/>
</dbReference>
<dbReference type="InterPro" id="IPR023546">
    <property type="entry name" value="MGMT"/>
</dbReference>
<dbReference type="InterPro" id="IPR036388">
    <property type="entry name" value="WH-like_DNA-bd_sf"/>
</dbReference>
<accession>A0A4P7VPN9</accession>
<keyword evidence="4 9" id="KW-0489">Methyltransferase</keyword>
<dbReference type="SUPFAM" id="SSF53155">
    <property type="entry name" value="Methylated DNA-protein cysteine methyltransferase domain"/>
    <property type="match status" value="1"/>
</dbReference>
<comment type="catalytic activity">
    <reaction evidence="8 9">
        <text>a 6-O-methyl-2'-deoxyguanosine in DNA + L-cysteinyl-[protein] = S-methyl-L-cysteinyl-[protein] + a 2'-deoxyguanosine in DNA</text>
        <dbReference type="Rhea" id="RHEA:24000"/>
        <dbReference type="Rhea" id="RHEA-COMP:10131"/>
        <dbReference type="Rhea" id="RHEA-COMP:10132"/>
        <dbReference type="Rhea" id="RHEA-COMP:11367"/>
        <dbReference type="Rhea" id="RHEA-COMP:11368"/>
        <dbReference type="ChEBI" id="CHEBI:29950"/>
        <dbReference type="ChEBI" id="CHEBI:82612"/>
        <dbReference type="ChEBI" id="CHEBI:85445"/>
        <dbReference type="ChEBI" id="CHEBI:85448"/>
        <dbReference type="EC" id="2.1.1.63"/>
    </reaction>
</comment>
<dbReference type="Gene3D" id="1.10.10.10">
    <property type="entry name" value="Winged helix-like DNA-binding domain superfamily/Winged helix DNA-binding domain"/>
    <property type="match status" value="1"/>
</dbReference>
<dbReference type="GO" id="GO:0006307">
    <property type="term" value="P:DNA alkylation repair"/>
    <property type="evidence" value="ECO:0007669"/>
    <property type="project" value="UniProtKB-UniRule"/>
</dbReference>
<dbReference type="GO" id="GO:0005737">
    <property type="term" value="C:cytoplasm"/>
    <property type="evidence" value="ECO:0007669"/>
    <property type="project" value="UniProtKB-SubCell"/>
</dbReference>
<feature type="active site" description="Nucleophile; methyl group acceptor" evidence="9">
    <location>
        <position position="143"/>
    </location>
</feature>
<keyword evidence="6 9" id="KW-0227">DNA damage</keyword>
<dbReference type="GO" id="GO:0032259">
    <property type="term" value="P:methylation"/>
    <property type="evidence" value="ECO:0007669"/>
    <property type="project" value="UniProtKB-KW"/>
</dbReference>
<dbReference type="CDD" id="cd06445">
    <property type="entry name" value="ATase"/>
    <property type="match status" value="1"/>
</dbReference>
<comment type="similarity">
    <text evidence="2 9">Belongs to the MGMT family.</text>
</comment>
<dbReference type="RefSeq" id="WP_135947673.1">
    <property type="nucleotide sequence ID" value="NZ_CP039393.1"/>
</dbReference>
<evidence type="ECO:0000259" key="11">
    <source>
        <dbReference type="Pfam" id="PF02870"/>
    </source>
</evidence>
<evidence type="ECO:0000256" key="9">
    <source>
        <dbReference type="HAMAP-Rule" id="MF_00772"/>
    </source>
</evidence>
<evidence type="ECO:0000256" key="4">
    <source>
        <dbReference type="ARBA" id="ARBA00022603"/>
    </source>
</evidence>
<dbReference type="NCBIfam" id="TIGR00589">
    <property type="entry name" value="ogt"/>
    <property type="match status" value="1"/>
</dbReference>
<dbReference type="OrthoDB" id="9802228at2"/>
<dbReference type="AlphaFoldDB" id="A0A4P7VPN9"/>
<dbReference type="PANTHER" id="PTHR10815">
    <property type="entry name" value="METHYLATED-DNA--PROTEIN-CYSTEINE METHYLTRANSFERASE"/>
    <property type="match status" value="1"/>
</dbReference>
<dbReference type="SUPFAM" id="SSF46767">
    <property type="entry name" value="Methylated DNA-protein cysteine methyltransferase, C-terminal domain"/>
    <property type="match status" value="1"/>
</dbReference>
<evidence type="ECO:0000256" key="1">
    <source>
        <dbReference type="ARBA" id="ARBA00001286"/>
    </source>
</evidence>
<dbReference type="InterPro" id="IPR008332">
    <property type="entry name" value="MethylG_MeTrfase_N"/>
</dbReference>
<dbReference type="PROSITE" id="PS00374">
    <property type="entry name" value="MGMT"/>
    <property type="match status" value="1"/>
</dbReference>
<dbReference type="KEGG" id="mgod:E7746_08300"/>
<keyword evidence="7 9" id="KW-0234">DNA repair</keyword>
<reference evidence="12 13" key="1">
    <citation type="submission" date="2019-02" db="EMBL/GenBank/DDBJ databases">
        <title>Isolation and identification of novel species under the genus Muribaculum.</title>
        <authorList>
            <person name="Miyake S."/>
            <person name="Ding Y."/>
            <person name="Low A."/>
            <person name="Soh M."/>
            <person name="Seedorf H."/>
        </authorList>
    </citation>
    <scope>NUCLEOTIDE SEQUENCE [LARGE SCALE GENOMIC DNA]</scope>
    <source>
        <strain evidence="12 13">TLL-A4</strain>
    </source>
</reference>
<evidence type="ECO:0000256" key="5">
    <source>
        <dbReference type="ARBA" id="ARBA00022679"/>
    </source>
</evidence>
<evidence type="ECO:0000256" key="3">
    <source>
        <dbReference type="ARBA" id="ARBA00022490"/>
    </source>
</evidence>